<feature type="active site" description="Proton donor" evidence="14">
    <location>
        <position position="196"/>
    </location>
</feature>
<organism evidence="18 19">
    <name type="scientific">Shouchella clausii</name>
    <name type="common">Alkalihalobacillus clausii</name>
    <dbReference type="NCBI Taxonomy" id="79880"/>
    <lineage>
        <taxon>Bacteria</taxon>
        <taxon>Bacillati</taxon>
        <taxon>Bacillota</taxon>
        <taxon>Bacilli</taxon>
        <taxon>Bacillales</taxon>
        <taxon>Bacillaceae</taxon>
        <taxon>Shouchella</taxon>
    </lineage>
</organism>
<proteinExistence type="inferred from homology"/>
<feature type="binding site" evidence="16">
    <location>
        <position position="79"/>
    </location>
    <ligand>
        <name>Zn(2+)</name>
        <dbReference type="ChEBI" id="CHEBI:29105"/>
        <label>2</label>
        <note>catalytic</note>
    </ligand>
</feature>
<feature type="binding site" evidence="16">
    <location>
        <position position="76"/>
    </location>
    <ligand>
        <name>Zn(2+)</name>
        <dbReference type="ChEBI" id="CHEBI:29105"/>
        <label>1</label>
        <note>catalytic</note>
    </ligand>
</feature>
<keyword evidence="16" id="KW-0106">Calcium</keyword>
<evidence type="ECO:0000256" key="6">
    <source>
        <dbReference type="ARBA" id="ARBA00022759"/>
    </source>
</evidence>
<reference evidence="18 19" key="1">
    <citation type="submission" date="2017-07" db="EMBL/GenBank/DDBJ databases">
        <title>Isolation and whole genome analysis of endospore-forming bacteria from heroin.</title>
        <authorList>
            <person name="Kalinowski J."/>
            <person name="Ahrens B."/>
            <person name="Al-Dilaimi A."/>
            <person name="Winkler A."/>
            <person name="Wibberg D."/>
            <person name="Schleenbecker U."/>
            <person name="Ruckert C."/>
            <person name="Wolfel R."/>
            <person name="Grass G."/>
        </authorList>
    </citation>
    <scope>NUCLEOTIDE SEQUENCE [LARGE SCALE GENOMIC DNA]</scope>
    <source>
        <strain evidence="18 19">7539</strain>
    </source>
</reference>
<evidence type="ECO:0000259" key="17">
    <source>
        <dbReference type="SMART" id="SM00849"/>
    </source>
</evidence>
<evidence type="ECO:0000256" key="9">
    <source>
        <dbReference type="ARBA" id="ARBA00022839"/>
    </source>
</evidence>
<evidence type="ECO:0000256" key="4">
    <source>
        <dbReference type="ARBA" id="ARBA00022722"/>
    </source>
</evidence>
<evidence type="ECO:0000256" key="5">
    <source>
        <dbReference type="ARBA" id="ARBA00022723"/>
    </source>
</evidence>
<feature type="active site" description="Proton acceptor" evidence="14">
    <location>
        <position position="368"/>
    </location>
</feature>
<dbReference type="InterPro" id="IPR055132">
    <property type="entry name" value="RNase_J_b_CASP"/>
</dbReference>
<feature type="binding site" evidence="15">
    <location>
        <begin position="233"/>
        <end position="235"/>
    </location>
    <ligand>
        <name>substrate</name>
    </ligand>
</feature>
<keyword evidence="7 12" id="KW-0378">Hydrolase</keyword>
<evidence type="ECO:0000256" key="7">
    <source>
        <dbReference type="ARBA" id="ARBA00022801"/>
    </source>
</evidence>
<dbReference type="InterPro" id="IPR042173">
    <property type="entry name" value="RNase_J_2"/>
</dbReference>
<dbReference type="GO" id="GO:0008270">
    <property type="term" value="F:zinc ion binding"/>
    <property type="evidence" value="ECO:0007669"/>
    <property type="project" value="InterPro"/>
</dbReference>
<dbReference type="GO" id="GO:0005737">
    <property type="term" value="C:cytoplasm"/>
    <property type="evidence" value="ECO:0007669"/>
    <property type="project" value="UniProtKB-SubCell"/>
</dbReference>
<evidence type="ECO:0000256" key="2">
    <source>
        <dbReference type="ARBA" id="ARBA00022490"/>
    </source>
</evidence>
<dbReference type="AlphaFoldDB" id="A0A268P356"/>
<evidence type="ECO:0000256" key="10">
    <source>
        <dbReference type="ARBA" id="ARBA00022884"/>
    </source>
</evidence>
<feature type="binding site" evidence="16">
    <location>
        <position position="142"/>
    </location>
    <ligand>
        <name>Zn(2+)</name>
        <dbReference type="ChEBI" id="CHEBI:29105"/>
        <label>1</label>
        <note>catalytic</note>
    </ligand>
</feature>
<evidence type="ECO:0000256" key="1">
    <source>
        <dbReference type="ARBA" id="ARBA00004496"/>
    </source>
</evidence>
<evidence type="ECO:0000256" key="15">
    <source>
        <dbReference type="PIRSR" id="PIRSR004803-2"/>
    </source>
</evidence>
<dbReference type="InterPro" id="IPR030854">
    <property type="entry name" value="RNase_J_bac"/>
</dbReference>
<dbReference type="NCBIfam" id="TIGR00649">
    <property type="entry name" value="MG423"/>
    <property type="match status" value="1"/>
</dbReference>
<dbReference type="Proteomes" id="UP000216207">
    <property type="component" value="Unassembled WGS sequence"/>
</dbReference>
<keyword evidence="8 16" id="KW-0862">Zinc</keyword>
<dbReference type="Gene3D" id="3.10.20.580">
    <property type="match status" value="1"/>
</dbReference>
<keyword evidence="3 12" id="KW-0698">rRNA processing</keyword>
<dbReference type="Gene3D" id="3.40.50.10710">
    <property type="entry name" value="Metallo-hydrolase/oxidoreductase"/>
    <property type="match status" value="1"/>
</dbReference>
<comment type="subunit">
    <text evidence="12">Homodimer, may be a subunit of the RNA degradosome.</text>
</comment>
<comment type="cofactor">
    <cofactor evidence="13 16">
        <name>Zn(2+)</name>
        <dbReference type="ChEBI" id="CHEBI:29105"/>
    </cofactor>
    <text evidence="13 16">Binds 2 Zn(2+) ions per subunit. It is not clear if Zn(2+) or Mg(2+) is physiologically important.</text>
</comment>
<evidence type="ECO:0000256" key="12">
    <source>
        <dbReference type="HAMAP-Rule" id="MF_01491"/>
    </source>
</evidence>
<keyword evidence="5 13" id="KW-0479">Metal-binding</keyword>
<dbReference type="SMART" id="SM00849">
    <property type="entry name" value="Lactamase_B"/>
    <property type="match status" value="1"/>
</dbReference>
<sequence length="555" mass="60860">MSKQETEKVRVFALGGVGEIGKNMYGIEVDEDIIVIDAGLMFPDDDMLGVDIVIPDVSYLVENEERVRGIILTHGHEDHIGGLSYVLKKINVPVYATKLTLGLVEEKLKEAGIHRHAELRLIDSNSRIKLGNTPVSFFRVSHSIPDCVGVCVETAQGAIVHTGDFKFDQTPVDGKHADIGKMAAIGQKGVLCLMSDSTNAERPGTTKSEAEAGKGIKDVFARTKGRLIVTSFASNVHRIQQVIQAASATNRKLAVVGKSMVRVISIAGKLGYLKIPKDLLIDMDEVNKHKPEKVAILTTGSQGEPMSALTRMAKGAHRHITITPNDTVIIAATAIPGNETSVSAVIDQLYRIGAEVIYGSQAVHASGHGSQEELKLMLNLMRPKFFLPIHGEIRMQHAHQQLALQVGIKKERIYIVEKGEVIEFTKQQARRGPKVPSGHVLIDGLGVGDVGNIVLRDRRLLSKDGILVVVVTLNKKTNTIVSGPNIISRGFVYVRESEELLEKSNELVTSILQKCVTENVNEWSSLKSNIREGLSRYLFEKTKRRPMILPIIMEV</sequence>
<feature type="binding site" evidence="16">
    <location>
        <position position="78"/>
    </location>
    <ligand>
        <name>Zn(2+)</name>
        <dbReference type="ChEBI" id="CHEBI:29105"/>
        <label>2</label>
        <note>catalytic</note>
    </ligand>
</feature>
<evidence type="ECO:0000256" key="11">
    <source>
        <dbReference type="ARBA" id="ARBA00065702"/>
    </source>
</evidence>
<dbReference type="FunFam" id="3.10.20.580:FF:000001">
    <property type="entry name" value="Ribonuclease J"/>
    <property type="match status" value="1"/>
</dbReference>
<dbReference type="GO" id="GO:0004534">
    <property type="term" value="F:5'-3' RNA exonuclease activity"/>
    <property type="evidence" value="ECO:0007669"/>
    <property type="project" value="UniProtKB-UniRule"/>
</dbReference>
<keyword evidence="4 12" id="KW-0540">Nuclease</keyword>
<comment type="function">
    <text evidence="12">An RNase that has 5'-3' exonuclease and possibly endonuclease activity. Involved in maturation of rRNA and in some organisms also mRNA maturation and/or decay.</text>
</comment>
<dbReference type="InterPro" id="IPR001279">
    <property type="entry name" value="Metallo-B-lactamas"/>
</dbReference>
<dbReference type="SUPFAM" id="SSF56281">
    <property type="entry name" value="Metallo-hydrolase/oxidoreductase"/>
    <property type="match status" value="1"/>
</dbReference>
<dbReference type="GO" id="GO:0003723">
    <property type="term" value="F:RNA binding"/>
    <property type="evidence" value="ECO:0007669"/>
    <property type="project" value="UniProtKB-UniRule"/>
</dbReference>
<comment type="similarity">
    <text evidence="12 13">Belongs to the metallo-beta-lactamase superfamily. RNA-metabolizing metallo-beta-lactamase-like family. Bacterial RNase J subfamily.</text>
</comment>
<evidence type="ECO:0000256" key="3">
    <source>
        <dbReference type="ARBA" id="ARBA00022552"/>
    </source>
</evidence>
<dbReference type="EMBL" id="NPCC01000005">
    <property type="protein sequence ID" value="PAE90111.1"/>
    <property type="molecule type" value="Genomic_DNA"/>
</dbReference>
<feature type="binding site" evidence="12 15">
    <location>
        <begin position="364"/>
        <end position="368"/>
    </location>
    <ligand>
        <name>substrate</name>
    </ligand>
</feature>
<feature type="binding site" evidence="16">
    <location>
        <position position="164"/>
    </location>
    <ligand>
        <name>Zn(2+)</name>
        <dbReference type="ChEBI" id="CHEBI:29105"/>
        <label>2</label>
        <note>catalytic</note>
    </ligand>
</feature>
<comment type="subunit">
    <text evidence="11">Unclear whether it forms homodimers or belongs to a larger complex. According to probably does not form homodimers, while shows homodimer formation. Both reports show RNase J1 and J2 interaction, probably as a heterotetramer shows it is a component of a possible RNA degradosome complex composed of rny, rnjA, rnjB, pnp, pfkA and eno, while finds no evidence of an RNA degradosome complex.</text>
</comment>
<keyword evidence="9 12" id="KW-0269">Exonuclease</keyword>
<protein>
    <recommendedName>
        <fullName evidence="12 13">Ribonuclease J</fullName>
        <shortName evidence="12">RNase J</shortName>
        <ecNumber evidence="12 13">3.1.-.-</ecNumber>
    </recommendedName>
</protein>
<dbReference type="InterPro" id="IPR001587">
    <property type="entry name" value="RNase_J_CS"/>
</dbReference>
<feature type="binding site" evidence="16">
    <location>
        <position position="49"/>
    </location>
    <ligand>
        <name>Ca(2+)</name>
        <dbReference type="ChEBI" id="CHEBI:29108"/>
    </ligand>
</feature>
<dbReference type="Pfam" id="PF17770">
    <property type="entry name" value="RNase_J_C"/>
    <property type="match status" value="1"/>
</dbReference>
<dbReference type="PIRSF" id="PIRSF004803">
    <property type="entry name" value="RnjA"/>
    <property type="match status" value="1"/>
</dbReference>
<dbReference type="GO" id="GO:0006364">
    <property type="term" value="P:rRNA processing"/>
    <property type="evidence" value="ECO:0007669"/>
    <property type="project" value="UniProtKB-UniRule"/>
</dbReference>
<keyword evidence="2 12" id="KW-0963">Cytoplasm</keyword>
<keyword evidence="10 12" id="KW-0694">RNA-binding</keyword>
<dbReference type="HAMAP" id="MF_01491">
    <property type="entry name" value="RNase_J_bact"/>
    <property type="match status" value="1"/>
</dbReference>
<comment type="subcellular location">
    <subcellularLocation>
        <location evidence="1 12 13">Cytoplasm</location>
    </subcellularLocation>
</comment>
<dbReference type="Pfam" id="PF00753">
    <property type="entry name" value="Lactamase_B"/>
    <property type="match status" value="1"/>
</dbReference>
<evidence type="ECO:0000256" key="8">
    <source>
        <dbReference type="ARBA" id="ARBA00022833"/>
    </source>
</evidence>
<dbReference type="PANTHER" id="PTHR43694">
    <property type="entry name" value="RIBONUCLEASE J"/>
    <property type="match status" value="1"/>
</dbReference>
<dbReference type="EC" id="3.1.-.-" evidence="12 13"/>
<dbReference type="RefSeq" id="WP_063608343.1">
    <property type="nucleotide sequence ID" value="NZ_BOQQ01000003.1"/>
</dbReference>
<comment type="caution">
    <text evidence="18">The sequence shown here is derived from an EMBL/GenBank/DDBJ whole genome shotgun (WGS) entry which is preliminary data.</text>
</comment>
<dbReference type="PROSITE" id="PS01292">
    <property type="entry name" value="UPF0036"/>
    <property type="match status" value="1"/>
</dbReference>
<dbReference type="InterPro" id="IPR011108">
    <property type="entry name" value="RMMBL"/>
</dbReference>
<dbReference type="Pfam" id="PF22505">
    <property type="entry name" value="RNase_J_b_CASP"/>
    <property type="match status" value="1"/>
</dbReference>
<dbReference type="PANTHER" id="PTHR43694:SF4">
    <property type="entry name" value="RIBONUCLEASE J 2"/>
    <property type="match status" value="1"/>
</dbReference>
<dbReference type="Gene3D" id="3.60.15.10">
    <property type="entry name" value="Ribonuclease Z/Hydroxyacylglutathione hydrolase-like"/>
    <property type="match status" value="1"/>
</dbReference>
<dbReference type="GO" id="GO:0004521">
    <property type="term" value="F:RNA endonuclease activity"/>
    <property type="evidence" value="ECO:0007669"/>
    <property type="project" value="UniProtKB-UniRule"/>
</dbReference>
<evidence type="ECO:0000256" key="14">
    <source>
        <dbReference type="PIRSR" id="PIRSR004803-1"/>
    </source>
</evidence>
<dbReference type="InterPro" id="IPR036866">
    <property type="entry name" value="RibonucZ/Hydroxyglut_hydro"/>
</dbReference>
<feature type="domain" description="Metallo-beta-lactamase" evidence="17">
    <location>
        <begin position="21"/>
        <end position="216"/>
    </location>
</feature>
<evidence type="ECO:0000256" key="13">
    <source>
        <dbReference type="PIRNR" id="PIRNR004803"/>
    </source>
</evidence>
<evidence type="ECO:0000313" key="18">
    <source>
        <dbReference type="EMBL" id="PAE90111.1"/>
    </source>
</evidence>
<feature type="binding site" evidence="16">
    <location>
        <position position="443"/>
    </location>
    <ligand>
        <name>Ca(2+)</name>
        <dbReference type="ChEBI" id="CHEBI:29108"/>
    </ligand>
</feature>
<dbReference type="InterPro" id="IPR041636">
    <property type="entry name" value="RNase_J_C"/>
</dbReference>
<feature type="binding site" evidence="16">
    <location>
        <position position="390"/>
    </location>
    <ligand>
        <name>Zn(2+)</name>
        <dbReference type="ChEBI" id="CHEBI:29105"/>
        <label>2</label>
        <note>catalytic</note>
    </ligand>
</feature>
<dbReference type="InterPro" id="IPR004613">
    <property type="entry name" value="RNase_J"/>
</dbReference>
<comment type="cofactor">
    <cofactor evidence="16">
        <name>Ca(2+)</name>
        <dbReference type="ChEBI" id="CHEBI:29108"/>
    </cofactor>
    <text evidence="16">Binds 1 Ca(2+) cation per subunit. Seen in 1 crystal structure, it is not clear if it is physiologically important.</text>
</comment>
<feature type="binding site" evidence="16">
    <location>
        <position position="51"/>
    </location>
    <ligand>
        <name>Ca(2+)</name>
        <dbReference type="ChEBI" id="CHEBI:29108"/>
    </ligand>
</feature>
<dbReference type="Pfam" id="PF07521">
    <property type="entry name" value="RMMBL"/>
    <property type="match status" value="1"/>
</dbReference>
<dbReference type="CDD" id="cd07714">
    <property type="entry name" value="RNaseJ_MBL-fold"/>
    <property type="match status" value="1"/>
</dbReference>
<accession>A0A268P356</accession>
<evidence type="ECO:0000313" key="19">
    <source>
        <dbReference type="Proteomes" id="UP000216207"/>
    </source>
</evidence>
<dbReference type="GO" id="GO:0006397">
    <property type="term" value="P:mRNA processing"/>
    <property type="evidence" value="ECO:0007669"/>
    <property type="project" value="UniProtKB-ARBA"/>
</dbReference>
<feature type="binding site" evidence="16">
    <location>
        <position position="74"/>
    </location>
    <ligand>
        <name>Zn(2+)</name>
        <dbReference type="ChEBI" id="CHEBI:29105"/>
        <label>1</label>
        <note>catalytic</note>
    </ligand>
</feature>
<evidence type="ECO:0000256" key="16">
    <source>
        <dbReference type="PIRSR" id="PIRSR004803-3"/>
    </source>
</evidence>
<name>A0A268P356_SHOCL</name>
<gene>
    <name evidence="12" type="primary">rnj</name>
    <name evidence="18" type="ORF">CHH72_03775</name>
</gene>
<keyword evidence="6 12" id="KW-0255">Endonuclease</keyword>